<dbReference type="RefSeq" id="WP_313986961.1">
    <property type="nucleotide sequence ID" value="NZ_JASJOR010000002.1"/>
</dbReference>
<comment type="caution">
    <text evidence="2">The sequence shown here is derived from an EMBL/GenBank/DDBJ whole genome shotgun (WGS) entry which is preliminary data.</text>
</comment>
<protein>
    <submittedName>
        <fullName evidence="2">Uncharacterized protein</fullName>
    </submittedName>
</protein>
<dbReference type="Proteomes" id="UP001241110">
    <property type="component" value="Unassembled WGS sequence"/>
</dbReference>
<organism evidence="2 3">
    <name type="scientific">Xanthocytophaga flava</name>
    <dbReference type="NCBI Taxonomy" id="3048013"/>
    <lineage>
        <taxon>Bacteria</taxon>
        <taxon>Pseudomonadati</taxon>
        <taxon>Bacteroidota</taxon>
        <taxon>Cytophagia</taxon>
        <taxon>Cytophagales</taxon>
        <taxon>Rhodocytophagaceae</taxon>
        <taxon>Xanthocytophaga</taxon>
    </lineage>
</organism>
<name>A0AAE3QT75_9BACT</name>
<gene>
    <name evidence="2" type="ORF">QNI16_31170</name>
</gene>
<proteinExistence type="predicted"/>
<feature type="coiled-coil region" evidence="1">
    <location>
        <begin position="33"/>
        <end position="67"/>
    </location>
</feature>
<evidence type="ECO:0000313" key="2">
    <source>
        <dbReference type="EMBL" id="MDJ1485002.1"/>
    </source>
</evidence>
<dbReference type="EMBL" id="JASJOS010000017">
    <property type="protein sequence ID" value="MDJ1485002.1"/>
    <property type="molecule type" value="Genomic_DNA"/>
</dbReference>
<evidence type="ECO:0000313" key="3">
    <source>
        <dbReference type="Proteomes" id="UP001241110"/>
    </source>
</evidence>
<reference evidence="2" key="1">
    <citation type="submission" date="2023-05" db="EMBL/GenBank/DDBJ databases">
        <authorList>
            <person name="Zhang X."/>
        </authorList>
    </citation>
    <scope>NUCLEOTIDE SEQUENCE</scope>
    <source>
        <strain evidence="2">YF14B1</strain>
    </source>
</reference>
<sequence>MARVDEKQYQALLRALRKLQWAVDCHEQLFDDKDDSVTNLKQMEEDLLRFQQEYQDKEQALRQAQQEFAVGIKQIRLQMIQQAYQIRKVLVSMSVSPSTLGIPKGLSQNIDLELVKEKSA</sequence>
<keyword evidence="1" id="KW-0175">Coiled coil</keyword>
<accession>A0AAE3QT75</accession>
<evidence type="ECO:0000256" key="1">
    <source>
        <dbReference type="SAM" id="Coils"/>
    </source>
</evidence>
<dbReference type="AlphaFoldDB" id="A0AAE3QT75"/>